<organism evidence="1">
    <name type="scientific">uncultured Sphingosinicella sp</name>
    <dbReference type="NCBI Taxonomy" id="478748"/>
    <lineage>
        <taxon>Bacteria</taxon>
        <taxon>Pseudomonadati</taxon>
        <taxon>Pseudomonadota</taxon>
        <taxon>Alphaproteobacteria</taxon>
        <taxon>Sphingomonadales</taxon>
        <taxon>Sphingosinicellaceae</taxon>
        <taxon>Sphingosinicella</taxon>
        <taxon>environmental samples</taxon>
    </lineage>
</organism>
<accession>A0A6J4TR75</accession>
<proteinExistence type="predicted"/>
<evidence type="ECO:0000313" key="1">
    <source>
        <dbReference type="EMBL" id="CAA9530213.1"/>
    </source>
</evidence>
<dbReference type="AlphaFoldDB" id="A0A6J4TR75"/>
<gene>
    <name evidence="1" type="ORF">AVDCRST_MAG23-846</name>
</gene>
<reference evidence="1" key="1">
    <citation type="submission" date="2020-02" db="EMBL/GenBank/DDBJ databases">
        <authorList>
            <person name="Meier V. D."/>
        </authorList>
    </citation>
    <scope>NUCLEOTIDE SEQUENCE</scope>
    <source>
        <strain evidence="1">AVDCRST_MAG23</strain>
    </source>
</reference>
<protein>
    <recommendedName>
        <fullName evidence="2">Lipoprotein</fullName>
    </recommendedName>
</protein>
<sequence length="212" mass="22549">MKKPRFAALALVPFALIGCSTEGELTTQGIVTTRTACPSVAIPSALGDITLFDPATSRDASAIDVVAHITNVRSTCDDSGEYILTNVTFEVHGQRRNPQGAREVVLPYFATVVQGGSNVVSKRLGRVALRFADGQYRASTSGGGSGQVLRSAATLPEDIRRQITRERKAGDADAALDPLADPTVRAAVTRASFELLVGFQLTQEQLAYNATR</sequence>
<evidence type="ECO:0008006" key="2">
    <source>
        <dbReference type="Google" id="ProtNLM"/>
    </source>
</evidence>
<dbReference type="EMBL" id="CADCWD010000036">
    <property type="protein sequence ID" value="CAA9530213.1"/>
    <property type="molecule type" value="Genomic_DNA"/>
</dbReference>
<dbReference type="PROSITE" id="PS51257">
    <property type="entry name" value="PROKAR_LIPOPROTEIN"/>
    <property type="match status" value="1"/>
</dbReference>
<name>A0A6J4TR75_9SPHN</name>